<dbReference type="Gene3D" id="3.90.79.10">
    <property type="entry name" value="Nucleoside Triphosphate Pyrophosphohydrolase"/>
    <property type="match status" value="1"/>
</dbReference>
<keyword evidence="5" id="KW-0479">Metal-binding</keyword>
<dbReference type="SUPFAM" id="SSF55811">
    <property type="entry name" value="Nudix"/>
    <property type="match status" value="1"/>
</dbReference>
<dbReference type="CDD" id="cd03425">
    <property type="entry name" value="NUDIX_MutT_NudA_like"/>
    <property type="match status" value="1"/>
</dbReference>
<dbReference type="InterPro" id="IPR015797">
    <property type="entry name" value="NUDIX_hydrolase-like_dom_sf"/>
</dbReference>
<protein>
    <recommendedName>
        <fullName evidence="11">8-oxo-dGTP diphosphatase</fullName>
        <ecNumber evidence="11">3.6.1.55</ecNumber>
    </recommendedName>
</protein>
<organism evidence="14 15">
    <name type="scientific">Rhodococcus coprophilus</name>
    <dbReference type="NCBI Taxonomy" id="38310"/>
    <lineage>
        <taxon>Bacteria</taxon>
        <taxon>Bacillati</taxon>
        <taxon>Actinomycetota</taxon>
        <taxon>Actinomycetes</taxon>
        <taxon>Mycobacteriales</taxon>
        <taxon>Nocardiaceae</taxon>
        <taxon>Rhodococcus</taxon>
    </lineage>
</organism>
<proteinExistence type="inferred from homology"/>
<reference evidence="14 15" key="1">
    <citation type="submission" date="2018-06" db="EMBL/GenBank/DDBJ databases">
        <authorList>
            <consortium name="Pathogen Informatics"/>
            <person name="Doyle S."/>
        </authorList>
    </citation>
    <scope>NUCLEOTIDE SEQUENCE [LARGE SCALE GENOMIC DNA]</scope>
    <source>
        <strain evidence="14 15">NCTC10994</strain>
    </source>
</reference>
<evidence type="ECO:0000256" key="12">
    <source>
        <dbReference type="RuleBase" id="RU003476"/>
    </source>
</evidence>
<dbReference type="AlphaFoldDB" id="A0A2X4TTG7"/>
<dbReference type="PANTHER" id="PTHR47707:SF1">
    <property type="entry name" value="NUDIX HYDROLASE FAMILY PROTEIN"/>
    <property type="match status" value="1"/>
</dbReference>
<evidence type="ECO:0000256" key="10">
    <source>
        <dbReference type="ARBA" id="ARBA00035861"/>
    </source>
</evidence>
<keyword evidence="8" id="KW-0460">Magnesium</keyword>
<comment type="similarity">
    <text evidence="2 12">Belongs to the Nudix hydrolase family.</text>
</comment>
<evidence type="ECO:0000256" key="3">
    <source>
        <dbReference type="ARBA" id="ARBA00022457"/>
    </source>
</evidence>
<dbReference type="Pfam" id="PF00293">
    <property type="entry name" value="NUDIX"/>
    <property type="match status" value="1"/>
</dbReference>
<evidence type="ECO:0000256" key="1">
    <source>
        <dbReference type="ARBA" id="ARBA00001946"/>
    </source>
</evidence>
<dbReference type="GO" id="GO:0044716">
    <property type="term" value="F:8-oxo-GDP phosphatase activity"/>
    <property type="evidence" value="ECO:0007669"/>
    <property type="project" value="TreeGrafter"/>
</dbReference>
<keyword evidence="6" id="KW-0227">DNA damage</keyword>
<dbReference type="InterPro" id="IPR020476">
    <property type="entry name" value="Nudix_hydrolase"/>
</dbReference>
<evidence type="ECO:0000256" key="7">
    <source>
        <dbReference type="ARBA" id="ARBA00022801"/>
    </source>
</evidence>
<evidence type="ECO:0000313" key="14">
    <source>
        <dbReference type="EMBL" id="SQI30281.1"/>
    </source>
</evidence>
<evidence type="ECO:0000256" key="6">
    <source>
        <dbReference type="ARBA" id="ARBA00022763"/>
    </source>
</evidence>
<dbReference type="Proteomes" id="UP000249091">
    <property type="component" value="Chromosome 1"/>
</dbReference>
<comment type="catalytic activity">
    <reaction evidence="10">
        <text>8-oxo-dGTP + H2O = 8-oxo-dGMP + diphosphate + H(+)</text>
        <dbReference type="Rhea" id="RHEA:31575"/>
        <dbReference type="ChEBI" id="CHEBI:15377"/>
        <dbReference type="ChEBI" id="CHEBI:15378"/>
        <dbReference type="ChEBI" id="CHEBI:33019"/>
        <dbReference type="ChEBI" id="CHEBI:63224"/>
        <dbReference type="ChEBI" id="CHEBI:77896"/>
        <dbReference type="EC" id="3.6.1.55"/>
    </reaction>
</comment>
<dbReference type="InterPro" id="IPR000086">
    <property type="entry name" value="NUDIX_hydrolase_dom"/>
</dbReference>
<keyword evidence="9" id="KW-0234">DNA repair</keyword>
<name>A0A2X4TTG7_9NOCA</name>
<dbReference type="KEGG" id="rcr:NCTC10994_01484"/>
<dbReference type="STRING" id="1219011.GCA_001895045_01912"/>
<keyword evidence="7 12" id="KW-0378">Hydrolase</keyword>
<dbReference type="PRINTS" id="PR00502">
    <property type="entry name" value="NUDIXFAMILY"/>
</dbReference>
<gene>
    <name evidence="14" type="primary">nudG_1</name>
    <name evidence="14" type="ORF">NCTC10994_01484</name>
</gene>
<dbReference type="PANTHER" id="PTHR47707">
    <property type="entry name" value="8-OXO-DGTP DIPHOSPHATASE"/>
    <property type="match status" value="1"/>
</dbReference>
<keyword evidence="4" id="KW-0235">DNA replication</keyword>
<dbReference type="EC" id="3.6.1.55" evidence="11"/>
<dbReference type="PROSITE" id="PS00893">
    <property type="entry name" value="NUDIX_BOX"/>
    <property type="match status" value="1"/>
</dbReference>
<dbReference type="GO" id="GO:0046872">
    <property type="term" value="F:metal ion binding"/>
    <property type="evidence" value="ECO:0007669"/>
    <property type="project" value="UniProtKB-KW"/>
</dbReference>
<sequence>MGHVVAGAVFRDGRVLLAQRTRPPELAGRWELPGGKIEPGESAEQALARELREELGIEVRGADRFGPPVQLGSDLVMCAYRVDLVSGEPRPLDHAALRWVDAKELEQMDLVEADRAWLPALRDMLAG</sequence>
<evidence type="ECO:0000313" key="15">
    <source>
        <dbReference type="Proteomes" id="UP000249091"/>
    </source>
</evidence>
<accession>A0A2X4TTG7</accession>
<evidence type="ECO:0000256" key="8">
    <source>
        <dbReference type="ARBA" id="ARBA00022842"/>
    </source>
</evidence>
<evidence type="ECO:0000256" key="2">
    <source>
        <dbReference type="ARBA" id="ARBA00005582"/>
    </source>
</evidence>
<dbReference type="GO" id="GO:0035539">
    <property type="term" value="F:8-oxo-7,8-dihydrodeoxyguanosine triphosphate pyrophosphatase activity"/>
    <property type="evidence" value="ECO:0007669"/>
    <property type="project" value="UniProtKB-EC"/>
</dbReference>
<evidence type="ECO:0000256" key="5">
    <source>
        <dbReference type="ARBA" id="ARBA00022723"/>
    </source>
</evidence>
<dbReference type="InterPro" id="IPR020084">
    <property type="entry name" value="NUDIX_hydrolase_CS"/>
</dbReference>
<evidence type="ECO:0000256" key="9">
    <source>
        <dbReference type="ARBA" id="ARBA00023204"/>
    </source>
</evidence>
<feature type="domain" description="Nudix hydrolase" evidence="13">
    <location>
        <begin position="1"/>
        <end position="123"/>
    </location>
</feature>
<evidence type="ECO:0000259" key="13">
    <source>
        <dbReference type="PROSITE" id="PS51462"/>
    </source>
</evidence>
<dbReference type="EMBL" id="LS483468">
    <property type="protein sequence ID" value="SQI30281.1"/>
    <property type="molecule type" value="Genomic_DNA"/>
</dbReference>
<evidence type="ECO:0000256" key="4">
    <source>
        <dbReference type="ARBA" id="ARBA00022705"/>
    </source>
</evidence>
<dbReference type="PROSITE" id="PS51462">
    <property type="entry name" value="NUDIX"/>
    <property type="match status" value="1"/>
</dbReference>
<dbReference type="GO" id="GO:0006281">
    <property type="term" value="P:DNA repair"/>
    <property type="evidence" value="ECO:0007669"/>
    <property type="project" value="UniProtKB-KW"/>
</dbReference>
<dbReference type="InterPro" id="IPR047127">
    <property type="entry name" value="MutT-like"/>
</dbReference>
<evidence type="ECO:0000256" key="11">
    <source>
        <dbReference type="ARBA" id="ARBA00038905"/>
    </source>
</evidence>
<dbReference type="GO" id="GO:0008413">
    <property type="term" value="F:8-oxo-7,8-dihydroguanosine triphosphate pyrophosphatase activity"/>
    <property type="evidence" value="ECO:0007669"/>
    <property type="project" value="TreeGrafter"/>
</dbReference>
<dbReference type="GO" id="GO:0006260">
    <property type="term" value="P:DNA replication"/>
    <property type="evidence" value="ECO:0007669"/>
    <property type="project" value="UniProtKB-KW"/>
</dbReference>
<dbReference type="GO" id="GO:0044715">
    <property type="term" value="F:8-oxo-dGDP phosphatase activity"/>
    <property type="evidence" value="ECO:0007669"/>
    <property type="project" value="TreeGrafter"/>
</dbReference>
<comment type="cofactor">
    <cofactor evidence="1">
        <name>Mg(2+)</name>
        <dbReference type="ChEBI" id="CHEBI:18420"/>
    </cofactor>
</comment>
<keyword evidence="3" id="KW-0515">Mutator protein</keyword>
<keyword evidence="15" id="KW-1185">Reference proteome</keyword>